<reference evidence="1 2" key="1">
    <citation type="submission" date="2012-07" db="EMBL/GenBank/DDBJ databases">
        <authorList>
            <person name="Durkin A.S."/>
            <person name="McCorrison J."/>
            <person name="Torralba M."/>
            <person name="Gillis M."/>
            <person name="Methe B."/>
            <person name="Sutton G."/>
            <person name="Nelson K.E."/>
        </authorList>
    </citation>
    <scope>NUCLEOTIDE SEQUENCE [LARGE SCALE GENOMIC DNA]</scope>
    <source>
        <strain evidence="2">ATCC 12104 / DSM 43013 / CCUG 2238 / JCM 8349 / NCTC 10301 / Howell 279</strain>
    </source>
</reference>
<protein>
    <submittedName>
        <fullName evidence="1">Uncharacterized protein</fullName>
    </submittedName>
</protein>
<organism evidence="1 2">
    <name type="scientific">Actinomyces naeslundii (strain ATCC 12104 / DSM 43013 / CCUG 2238 / JCM 8349 / NCTC 10301 / Howell 279)</name>
    <dbReference type="NCBI Taxonomy" id="1115803"/>
    <lineage>
        <taxon>Bacteria</taxon>
        <taxon>Bacillati</taxon>
        <taxon>Actinomycetota</taxon>
        <taxon>Actinomycetes</taxon>
        <taxon>Actinomycetales</taxon>
        <taxon>Actinomycetaceae</taxon>
        <taxon>Actinomyces</taxon>
    </lineage>
</organism>
<dbReference type="EMBL" id="ALJK01000075">
    <property type="protein sequence ID" value="EJN85326.1"/>
    <property type="molecule type" value="Genomic_DNA"/>
</dbReference>
<sequence>MAKNRCLPHDGCPFCGVRPSRDGQLLLAGQQPHADALVHPCRADVDHAVLVRVGDDAVKAQTQQVLESAHGLRAARLLRVGSPRTWTSRSL</sequence>
<proteinExistence type="predicted"/>
<dbReference type="AlphaFoldDB" id="J3JKH3"/>
<evidence type="ECO:0000313" key="2">
    <source>
        <dbReference type="Proteomes" id="UP000007814"/>
    </source>
</evidence>
<gene>
    <name evidence="1" type="ORF">HMPREF1129_2543</name>
</gene>
<dbReference type="Proteomes" id="UP000007814">
    <property type="component" value="Unassembled WGS sequence"/>
</dbReference>
<name>J3JKH3_ACTNH</name>
<evidence type="ECO:0000313" key="1">
    <source>
        <dbReference type="EMBL" id="EJN85326.1"/>
    </source>
</evidence>
<accession>J3JKH3</accession>
<comment type="caution">
    <text evidence="1">The sequence shown here is derived from an EMBL/GenBank/DDBJ whole genome shotgun (WGS) entry which is preliminary data.</text>
</comment>